<dbReference type="Proteomes" id="UP000077857">
    <property type="component" value="Unassembled WGS sequence"/>
</dbReference>
<evidence type="ECO:0000313" key="1">
    <source>
        <dbReference type="EMBL" id="OAI13749.1"/>
    </source>
</evidence>
<comment type="caution">
    <text evidence="1">The sequence shown here is derived from an EMBL/GenBank/DDBJ whole genome shotgun (WGS) entry which is preliminary data.</text>
</comment>
<name>A0A177N975_9GAMM</name>
<sequence>MELSISDEKTKELLTEVMIDLLKTKRDILYDVVLEALEEVGLANAIAEGRKDEFVSEAEVFSILDNGAK</sequence>
<dbReference type="InterPro" id="IPR057930">
    <property type="entry name" value="Antitoxin_put"/>
</dbReference>
<evidence type="ECO:0000313" key="2">
    <source>
        <dbReference type="Proteomes" id="UP000077857"/>
    </source>
</evidence>
<dbReference type="OrthoDB" id="573993at2"/>
<protein>
    <submittedName>
        <fullName evidence="1">Uncharacterized protein</fullName>
    </submittedName>
</protein>
<organism evidence="1 2">
    <name type="scientific">Methylomonas koyamae</name>
    <dbReference type="NCBI Taxonomy" id="702114"/>
    <lineage>
        <taxon>Bacteria</taxon>
        <taxon>Pseudomonadati</taxon>
        <taxon>Pseudomonadota</taxon>
        <taxon>Gammaproteobacteria</taxon>
        <taxon>Methylococcales</taxon>
        <taxon>Methylococcaceae</taxon>
        <taxon>Methylomonas</taxon>
    </lineage>
</organism>
<gene>
    <name evidence="1" type="ORF">A1507_16845</name>
</gene>
<dbReference type="RefSeq" id="WP_064023414.1">
    <property type="nucleotide sequence ID" value="NZ_LUUJ01000096.1"/>
</dbReference>
<dbReference type="Pfam" id="PF25734">
    <property type="entry name" value="RelB_like_antitoxin"/>
    <property type="match status" value="1"/>
</dbReference>
<proteinExistence type="predicted"/>
<accession>A0A177N975</accession>
<dbReference type="EMBL" id="LUUJ01000096">
    <property type="protein sequence ID" value="OAI13749.1"/>
    <property type="molecule type" value="Genomic_DNA"/>
</dbReference>
<reference evidence="1 2" key="1">
    <citation type="submission" date="2016-03" db="EMBL/GenBank/DDBJ databases">
        <authorList>
            <person name="Ploux O."/>
        </authorList>
    </citation>
    <scope>NUCLEOTIDE SEQUENCE [LARGE SCALE GENOMIC DNA]</scope>
    <source>
        <strain evidence="1 2">R-45378</strain>
    </source>
</reference>
<dbReference type="AlphaFoldDB" id="A0A177N975"/>